<feature type="chain" id="PRO_5045946358" evidence="1">
    <location>
        <begin position="22"/>
        <end position="175"/>
    </location>
</feature>
<dbReference type="EMBL" id="BAABAK010000004">
    <property type="protein sequence ID" value="GAA3958884.1"/>
    <property type="molecule type" value="Genomic_DNA"/>
</dbReference>
<protein>
    <submittedName>
        <fullName evidence="2">DUF4251 domain-containing protein</fullName>
    </submittedName>
</protein>
<evidence type="ECO:0000313" key="3">
    <source>
        <dbReference type="Proteomes" id="UP001501081"/>
    </source>
</evidence>
<sequence>MKYTKLFLSLFFTVIITQAFAQTDKETTAKIVGNKNYVFVANSATPLANNEVNQVLRSFPGAQGGGTINLSGAQYDLVVKPDSLIAYLPYYGRSFSAPYNPSEGGIKFTSKDFTYKETKNKKGGYTINIRTNDLKIENYQLVLNISQNGYATLMAYSNNKQTINFNGYLDEVKKK</sequence>
<evidence type="ECO:0000313" key="2">
    <source>
        <dbReference type="EMBL" id="GAA3958884.1"/>
    </source>
</evidence>
<dbReference type="InterPro" id="IPR025347">
    <property type="entry name" value="DUF4251"/>
</dbReference>
<proteinExistence type="predicted"/>
<reference evidence="3" key="1">
    <citation type="journal article" date="2019" name="Int. J. Syst. Evol. Microbiol.">
        <title>The Global Catalogue of Microorganisms (GCM) 10K type strain sequencing project: providing services to taxonomists for standard genome sequencing and annotation.</title>
        <authorList>
            <consortium name="The Broad Institute Genomics Platform"/>
            <consortium name="The Broad Institute Genome Sequencing Center for Infectious Disease"/>
            <person name="Wu L."/>
            <person name="Ma J."/>
        </authorList>
    </citation>
    <scope>NUCLEOTIDE SEQUENCE [LARGE SCALE GENOMIC DNA]</scope>
    <source>
        <strain evidence="3">JCM 17338</strain>
    </source>
</reference>
<organism evidence="2 3">
    <name type="scientific">Pedobacter ginsengiterrae</name>
    <dbReference type="NCBI Taxonomy" id="871696"/>
    <lineage>
        <taxon>Bacteria</taxon>
        <taxon>Pseudomonadati</taxon>
        <taxon>Bacteroidota</taxon>
        <taxon>Sphingobacteriia</taxon>
        <taxon>Sphingobacteriales</taxon>
        <taxon>Sphingobacteriaceae</taxon>
        <taxon>Pedobacter</taxon>
    </lineage>
</organism>
<accession>A0ABP7P355</accession>
<dbReference type="Gene3D" id="2.40.128.410">
    <property type="match status" value="1"/>
</dbReference>
<gene>
    <name evidence="2" type="ORF">GCM10022246_10500</name>
</gene>
<dbReference type="RefSeq" id="WP_316761845.1">
    <property type="nucleotide sequence ID" value="NZ_BAABAK010000004.1"/>
</dbReference>
<name>A0ABP7P355_9SPHI</name>
<dbReference type="Pfam" id="PF14059">
    <property type="entry name" value="DUF4251"/>
    <property type="match status" value="1"/>
</dbReference>
<keyword evidence="1" id="KW-0732">Signal</keyword>
<evidence type="ECO:0000256" key="1">
    <source>
        <dbReference type="SAM" id="SignalP"/>
    </source>
</evidence>
<dbReference type="Proteomes" id="UP001501081">
    <property type="component" value="Unassembled WGS sequence"/>
</dbReference>
<comment type="caution">
    <text evidence="2">The sequence shown here is derived from an EMBL/GenBank/DDBJ whole genome shotgun (WGS) entry which is preliminary data.</text>
</comment>
<feature type="signal peptide" evidence="1">
    <location>
        <begin position="1"/>
        <end position="21"/>
    </location>
</feature>
<keyword evidence="3" id="KW-1185">Reference proteome</keyword>